<dbReference type="AlphaFoldDB" id="A0A7D5PE00"/>
<dbReference type="KEGG" id="hpel:HZS54_04485"/>
<dbReference type="OrthoDB" id="372806at2157"/>
<evidence type="ECO:0000313" key="1">
    <source>
        <dbReference type="EMBL" id="QLH80939.1"/>
    </source>
</evidence>
<dbReference type="GeneID" id="56081820"/>
<keyword evidence="2" id="KW-1185">Reference proteome</keyword>
<dbReference type="RefSeq" id="WP_179920755.1">
    <property type="nucleotide sequence ID" value="NZ_CP058909.1"/>
</dbReference>
<accession>A0A7D5PE00</accession>
<gene>
    <name evidence="1" type="ORF">HZS54_04485</name>
</gene>
<reference evidence="1 2" key="1">
    <citation type="submission" date="2020-07" db="EMBL/GenBank/DDBJ databases">
        <title>Halosimplex litoreum sp. nov. and Halosimplex rubrum sp. nov., isolated from different salt environments.</title>
        <authorList>
            <person name="Cui H."/>
        </authorList>
    </citation>
    <scope>NUCLEOTIDE SEQUENCE [LARGE SCALE GENOMIC DNA]</scope>
    <source>
        <strain evidence="1 2">R2</strain>
    </source>
</reference>
<dbReference type="Proteomes" id="UP000509346">
    <property type="component" value="Chromosome"/>
</dbReference>
<protein>
    <submittedName>
        <fullName evidence="1">Uncharacterized protein</fullName>
    </submittedName>
</protein>
<evidence type="ECO:0000313" key="2">
    <source>
        <dbReference type="Proteomes" id="UP000509346"/>
    </source>
</evidence>
<proteinExistence type="predicted"/>
<sequence>MNFDIDTLFDSRTELKRHQQSKAMVNLWSSLSDQSHEEFAGLLETLGIDHAVTTYRCEDRPGGRSVHRAADQAQVGGRHELDDLSAALGDCAEVLTYQTPNGTGMIGMESIRPCGSEPLDAITRVLVVSPSPTDRERICNAFNLATLDRDNAQNVFVSKASHNETPRYPAALGELGTTLVFIDTMNLFCPAVTHGTVPAGGVSVTRQRIASEILDQRARLGRAHNELLGFDPNDWLPPGLAADDLQVWSDNDTRAYLVFPRDYDRTRLTDDLLADDDGIRITSFEAPVDCVRVMLTRELADEFVRTVKVSNIGWLYENAADLDAWRKEVDRECSPTTDPREEVVRFLTEEMNVYDPDVLAALREAGADV</sequence>
<dbReference type="EMBL" id="CP058909">
    <property type="protein sequence ID" value="QLH80939.1"/>
    <property type="molecule type" value="Genomic_DNA"/>
</dbReference>
<organism evidence="1 2">
    <name type="scientific">Halosimplex pelagicum</name>
    <dbReference type="NCBI Taxonomy" id="869886"/>
    <lineage>
        <taxon>Archaea</taxon>
        <taxon>Methanobacteriati</taxon>
        <taxon>Methanobacteriota</taxon>
        <taxon>Stenosarchaea group</taxon>
        <taxon>Halobacteria</taxon>
        <taxon>Halobacteriales</taxon>
        <taxon>Haloarculaceae</taxon>
        <taxon>Halosimplex</taxon>
    </lineage>
</organism>
<name>A0A7D5PE00_9EURY</name>